<evidence type="ECO:0000256" key="1">
    <source>
        <dbReference type="ARBA" id="ARBA00006484"/>
    </source>
</evidence>
<proteinExistence type="inferred from homology"/>
<accession>A0ABP7P177</accession>
<dbReference type="PROSITE" id="PS00061">
    <property type="entry name" value="ADH_SHORT"/>
    <property type="match status" value="1"/>
</dbReference>
<dbReference type="CDD" id="cd05233">
    <property type="entry name" value="SDR_c"/>
    <property type="match status" value="1"/>
</dbReference>
<dbReference type="InterPro" id="IPR036291">
    <property type="entry name" value="NAD(P)-bd_dom_sf"/>
</dbReference>
<dbReference type="Pfam" id="PF13561">
    <property type="entry name" value="adh_short_C2"/>
    <property type="match status" value="1"/>
</dbReference>
<dbReference type="EMBL" id="BAAAZW010000004">
    <property type="protein sequence ID" value="GAA3958027.1"/>
    <property type="molecule type" value="Genomic_DNA"/>
</dbReference>
<evidence type="ECO:0000259" key="2">
    <source>
        <dbReference type="SMART" id="SM00822"/>
    </source>
</evidence>
<dbReference type="SUPFAM" id="SSF51735">
    <property type="entry name" value="NAD(P)-binding Rossmann-fold domains"/>
    <property type="match status" value="1"/>
</dbReference>
<organism evidence="3 4">
    <name type="scientific">Gordonia caeni</name>
    <dbReference type="NCBI Taxonomy" id="1007097"/>
    <lineage>
        <taxon>Bacteria</taxon>
        <taxon>Bacillati</taxon>
        <taxon>Actinomycetota</taxon>
        <taxon>Actinomycetes</taxon>
        <taxon>Mycobacteriales</taxon>
        <taxon>Gordoniaceae</taxon>
        <taxon>Gordonia</taxon>
    </lineage>
</organism>
<reference evidence="4" key="1">
    <citation type="journal article" date="2019" name="Int. J. Syst. Evol. Microbiol.">
        <title>The Global Catalogue of Microorganisms (GCM) 10K type strain sequencing project: providing services to taxonomists for standard genome sequencing and annotation.</title>
        <authorList>
            <consortium name="The Broad Institute Genomics Platform"/>
            <consortium name="The Broad Institute Genome Sequencing Center for Infectious Disease"/>
            <person name="Wu L."/>
            <person name="Ma J."/>
        </authorList>
    </citation>
    <scope>NUCLEOTIDE SEQUENCE [LARGE SCALE GENOMIC DNA]</scope>
    <source>
        <strain evidence="4">JCM 16923</strain>
    </source>
</reference>
<comment type="caution">
    <text evidence="3">The sequence shown here is derived from an EMBL/GenBank/DDBJ whole genome shotgun (WGS) entry which is preliminary data.</text>
</comment>
<comment type="similarity">
    <text evidence="1">Belongs to the short-chain dehydrogenases/reductases (SDR) family.</text>
</comment>
<dbReference type="RefSeq" id="WP_344782557.1">
    <property type="nucleotide sequence ID" value="NZ_BAAAZW010000004.1"/>
</dbReference>
<dbReference type="PANTHER" id="PTHR42760">
    <property type="entry name" value="SHORT-CHAIN DEHYDROGENASES/REDUCTASES FAMILY MEMBER"/>
    <property type="match status" value="1"/>
</dbReference>
<dbReference type="Proteomes" id="UP001418444">
    <property type="component" value="Unassembled WGS sequence"/>
</dbReference>
<protein>
    <submittedName>
        <fullName evidence="3">SDR family NAD(P)-dependent oxidoreductase</fullName>
    </submittedName>
</protein>
<dbReference type="PANTHER" id="PTHR42760:SF40">
    <property type="entry name" value="3-OXOACYL-[ACYL-CARRIER-PROTEIN] REDUCTASE, CHLOROPLASTIC"/>
    <property type="match status" value="1"/>
</dbReference>
<dbReference type="SMART" id="SM00822">
    <property type="entry name" value="PKS_KR"/>
    <property type="match status" value="1"/>
</dbReference>
<dbReference type="Gene3D" id="3.40.50.720">
    <property type="entry name" value="NAD(P)-binding Rossmann-like Domain"/>
    <property type="match status" value="1"/>
</dbReference>
<keyword evidence="4" id="KW-1185">Reference proteome</keyword>
<evidence type="ECO:0000313" key="3">
    <source>
        <dbReference type="EMBL" id="GAA3958027.1"/>
    </source>
</evidence>
<feature type="domain" description="Ketoreductase" evidence="2">
    <location>
        <begin position="5"/>
        <end position="179"/>
    </location>
</feature>
<gene>
    <name evidence="3" type="ORF">GCM10022231_16700</name>
</gene>
<sequence length="256" mass="26242">MTSPAPVIVIGGASGIGFATAQRLHEAGDTVVVADIDGAAAAERAAELGGPAASARVDVADEQSVSDLFDRVVADHARPRGVVNSAGVSTAGAIADMSLDDWNATLSVCQTGAFLVLKYAARHVVDGGAIVTLASLNGRQPGTGMAAYCTAKAGVLMLTEVAAMELGDRGIRVNAISPGLVDTPLVEGIYLVPGMREEFLENTPLGRSGRPGEIAAMAQFLLSDDASWITGAAFDVNGGAHTRRYPDLLKRLAALM</sequence>
<dbReference type="InterPro" id="IPR002347">
    <property type="entry name" value="SDR_fam"/>
</dbReference>
<dbReference type="InterPro" id="IPR020904">
    <property type="entry name" value="Sc_DH/Rdtase_CS"/>
</dbReference>
<dbReference type="PRINTS" id="PR00081">
    <property type="entry name" value="GDHRDH"/>
</dbReference>
<dbReference type="PRINTS" id="PR00080">
    <property type="entry name" value="SDRFAMILY"/>
</dbReference>
<name>A0ABP7P177_9ACTN</name>
<dbReference type="InterPro" id="IPR057326">
    <property type="entry name" value="KR_dom"/>
</dbReference>
<evidence type="ECO:0000313" key="4">
    <source>
        <dbReference type="Proteomes" id="UP001418444"/>
    </source>
</evidence>